<name>A0A0A9EZK5_ARUDO</name>
<dbReference type="EMBL" id="GBRH01194570">
    <property type="protein sequence ID" value="JAE03326.1"/>
    <property type="molecule type" value="Transcribed_RNA"/>
</dbReference>
<reference evidence="2" key="2">
    <citation type="journal article" date="2015" name="Data Brief">
        <title>Shoot transcriptome of the giant reed, Arundo donax.</title>
        <authorList>
            <person name="Barrero R.A."/>
            <person name="Guerrero F.D."/>
            <person name="Moolhuijzen P."/>
            <person name="Goolsby J.A."/>
            <person name="Tidwell J."/>
            <person name="Bellgard S.E."/>
            <person name="Bellgard M.I."/>
        </authorList>
    </citation>
    <scope>NUCLEOTIDE SEQUENCE</scope>
    <source>
        <tissue evidence="2">Shoot tissue taken approximately 20 cm above the soil surface</tissue>
    </source>
</reference>
<sequence>MASLTAAFGGAWSEASTTQGTPSSSTTPWPGP</sequence>
<proteinExistence type="predicted"/>
<dbReference type="AlphaFoldDB" id="A0A0A9EZK5"/>
<feature type="compositionally biased region" description="Low complexity" evidence="1">
    <location>
        <begin position="16"/>
        <end position="32"/>
    </location>
</feature>
<reference evidence="2" key="1">
    <citation type="submission" date="2014-09" db="EMBL/GenBank/DDBJ databases">
        <authorList>
            <person name="Magalhaes I.L.F."/>
            <person name="Oliveira U."/>
            <person name="Santos F.R."/>
            <person name="Vidigal T.H.D.A."/>
            <person name="Brescovit A.D."/>
            <person name="Santos A.J."/>
        </authorList>
    </citation>
    <scope>NUCLEOTIDE SEQUENCE</scope>
    <source>
        <tissue evidence="2">Shoot tissue taken approximately 20 cm above the soil surface</tissue>
    </source>
</reference>
<evidence type="ECO:0000256" key="1">
    <source>
        <dbReference type="SAM" id="MobiDB-lite"/>
    </source>
</evidence>
<protein>
    <submittedName>
        <fullName evidence="2">GUN10</fullName>
    </submittedName>
</protein>
<accession>A0A0A9EZK5</accession>
<organism evidence="2">
    <name type="scientific">Arundo donax</name>
    <name type="common">Giant reed</name>
    <name type="synonym">Donax arundinaceus</name>
    <dbReference type="NCBI Taxonomy" id="35708"/>
    <lineage>
        <taxon>Eukaryota</taxon>
        <taxon>Viridiplantae</taxon>
        <taxon>Streptophyta</taxon>
        <taxon>Embryophyta</taxon>
        <taxon>Tracheophyta</taxon>
        <taxon>Spermatophyta</taxon>
        <taxon>Magnoliopsida</taxon>
        <taxon>Liliopsida</taxon>
        <taxon>Poales</taxon>
        <taxon>Poaceae</taxon>
        <taxon>PACMAD clade</taxon>
        <taxon>Arundinoideae</taxon>
        <taxon>Arundineae</taxon>
        <taxon>Arundo</taxon>
    </lineage>
</organism>
<evidence type="ECO:0000313" key="2">
    <source>
        <dbReference type="EMBL" id="JAE03326.1"/>
    </source>
</evidence>
<feature type="region of interest" description="Disordered" evidence="1">
    <location>
        <begin position="1"/>
        <end position="32"/>
    </location>
</feature>